<dbReference type="InterPro" id="IPR009003">
    <property type="entry name" value="Peptidase_S1_PA"/>
</dbReference>
<proteinExistence type="predicted"/>
<dbReference type="InterPro" id="IPR043504">
    <property type="entry name" value="Peptidase_S1_PA_chymotrypsin"/>
</dbReference>
<dbReference type="PROSITE" id="PS50240">
    <property type="entry name" value="TRYPSIN_DOM"/>
    <property type="match status" value="1"/>
</dbReference>
<reference evidence="3" key="1">
    <citation type="submission" date="2022-03" db="EMBL/GenBank/DDBJ databases">
        <authorList>
            <person name="Martin H S."/>
        </authorList>
    </citation>
    <scope>NUCLEOTIDE SEQUENCE</scope>
</reference>
<feature type="chain" id="PRO_5045705305" description="Peptidase S1 domain-containing protein" evidence="1">
    <location>
        <begin position="20"/>
        <end position="329"/>
    </location>
</feature>
<dbReference type="InterPro" id="IPR001254">
    <property type="entry name" value="Trypsin_dom"/>
</dbReference>
<accession>A0ABN8HN38</accession>
<feature type="signal peptide" evidence="1">
    <location>
        <begin position="1"/>
        <end position="19"/>
    </location>
</feature>
<dbReference type="Pfam" id="PF00089">
    <property type="entry name" value="Trypsin"/>
    <property type="match status" value="1"/>
</dbReference>
<dbReference type="Gene3D" id="2.40.10.10">
    <property type="entry name" value="Trypsin-like serine proteases"/>
    <property type="match status" value="1"/>
</dbReference>
<feature type="domain" description="Peptidase S1" evidence="2">
    <location>
        <begin position="15"/>
        <end position="299"/>
    </location>
</feature>
<keyword evidence="1" id="KW-0732">Signal</keyword>
<feature type="non-terminal residue" evidence="3">
    <location>
        <position position="1"/>
    </location>
</feature>
<name>A0ABN8HN38_9NEOP</name>
<protein>
    <recommendedName>
        <fullName evidence="2">Peptidase S1 domain-containing protein</fullName>
    </recommendedName>
</protein>
<organism evidence="3 4">
    <name type="scientific">Iphiclides podalirius</name>
    <name type="common">scarce swallowtail</name>
    <dbReference type="NCBI Taxonomy" id="110791"/>
    <lineage>
        <taxon>Eukaryota</taxon>
        <taxon>Metazoa</taxon>
        <taxon>Ecdysozoa</taxon>
        <taxon>Arthropoda</taxon>
        <taxon>Hexapoda</taxon>
        <taxon>Insecta</taxon>
        <taxon>Pterygota</taxon>
        <taxon>Neoptera</taxon>
        <taxon>Endopterygota</taxon>
        <taxon>Lepidoptera</taxon>
        <taxon>Glossata</taxon>
        <taxon>Ditrysia</taxon>
        <taxon>Papilionoidea</taxon>
        <taxon>Papilionidae</taxon>
        <taxon>Papilioninae</taxon>
        <taxon>Iphiclides</taxon>
    </lineage>
</organism>
<evidence type="ECO:0000313" key="4">
    <source>
        <dbReference type="Proteomes" id="UP000837857"/>
    </source>
</evidence>
<dbReference type="Proteomes" id="UP000837857">
    <property type="component" value="Chromosome 1"/>
</dbReference>
<evidence type="ECO:0000256" key="1">
    <source>
        <dbReference type="SAM" id="SignalP"/>
    </source>
</evidence>
<dbReference type="SUPFAM" id="SSF50494">
    <property type="entry name" value="Trypsin-like serine proteases"/>
    <property type="match status" value="1"/>
</dbReference>
<evidence type="ECO:0000313" key="3">
    <source>
        <dbReference type="EMBL" id="CAH2034894.1"/>
    </source>
</evidence>
<dbReference type="EMBL" id="OW152813">
    <property type="protein sequence ID" value="CAH2034894.1"/>
    <property type="molecule type" value="Genomic_DNA"/>
</dbReference>
<keyword evidence="4" id="KW-1185">Reference proteome</keyword>
<evidence type="ECO:0000259" key="2">
    <source>
        <dbReference type="PROSITE" id="PS50240"/>
    </source>
</evidence>
<sequence>MNKWSWLFLLAAYVTVGDTAEPFRPREGSTPFIVYFRSRYRGLCVGTLVSRSAALTAAVCVTHPLTVTKDTRPINVITSTPYRHPRRGIRVQVTKIVIPKWGNVTANRGYLMQRSPALLLLMRQVPDVMAEVPMRPIGINFNGDELLNFHEECAVIGWHFFYKEDKIFPRKKFLLQKDLRVQFVNIAKKHLWCDTLSITYQKALQNLGFLGYSDKSAYICIRDPDKTAQPCHGMYGAPLVCRGKAVAMMMAPDAQWTNCTGFSNIMHMFRSYFLRNYMNCISSLFNPEYNLDWLTMKKSFYENVNEPEYDYLPELYDAIIDDSASTELE</sequence>
<gene>
    <name evidence="3" type="ORF">IPOD504_LOCUS331</name>
</gene>